<keyword evidence="6" id="KW-1185">Reference proteome</keyword>
<dbReference type="SUPFAM" id="SSF46689">
    <property type="entry name" value="Homeodomain-like"/>
    <property type="match status" value="2"/>
</dbReference>
<evidence type="ECO:0000313" key="5">
    <source>
        <dbReference type="EMBL" id="QCT70254.1"/>
    </source>
</evidence>
<gene>
    <name evidence="5" type="ORF">CPZ25_002620</name>
</gene>
<dbReference type="PROSITE" id="PS01124">
    <property type="entry name" value="HTH_ARAC_FAMILY_2"/>
    <property type="match status" value="1"/>
</dbReference>
<keyword evidence="2" id="KW-0238">DNA-binding</keyword>
<protein>
    <submittedName>
        <fullName evidence="5">AraC family transcriptional regulator</fullName>
    </submittedName>
</protein>
<proteinExistence type="predicted"/>
<dbReference type="InterPro" id="IPR009057">
    <property type="entry name" value="Homeodomain-like_sf"/>
</dbReference>
<organism evidence="5 6">
    <name type="scientific">Eubacterium maltosivorans</name>
    <dbReference type="NCBI Taxonomy" id="2041044"/>
    <lineage>
        <taxon>Bacteria</taxon>
        <taxon>Bacillati</taxon>
        <taxon>Bacillota</taxon>
        <taxon>Clostridia</taxon>
        <taxon>Eubacteriales</taxon>
        <taxon>Eubacteriaceae</taxon>
        <taxon>Eubacterium</taxon>
    </lineage>
</organism>
<dbReference type="Proteomes" id="UP000218387">
    <property type="component" value="Chromosome"/>
</dbReference>
<evidence type="ECO:0000313" key="6">
    <source>
        <dbReference type="Proteomes" id="UP000218387"/>
    </source>
</evidence>
<dbReference type="PANTHER" id="PTHR43280">
    <property type="entry name" value="ARAC-FAMILY TRANSCRIPTIONAL REGULATOR"/>
    <property type="match status" value="1"/>
</dbReference>
<dbReference type="PROSITE" id="PS00041">
    <property type="entry name" value="HTH_ARAC_FAMILY_1"/>
    <property type="match status" value="1"/>
</dbReference>
<evidence type="ECO:0000259" key="4">
    <source>
        <dbReference type="PROSITE" id="PS01124"/>
    </source>
</evidence>
<reference evidence="5 6" key="1">
    <citation type="submission" date="2018-05" db="EMBL/GenBank/DDBJ databases">
        <title>Genome comparison of Eubacterium sp.</title>
        <authorList>
            <person name="Feng Y."/>
            <person name="Sanchez-Andrea I."/>
            <person name="Stams A.J.M."/>
            <person name="De Vos W.M."/>
        </authorList>
    </citation>
    <scope>NUCLEOTIDE SEQUENCE [LARGE SCALE GENOMIC DNA]</scope>
    <source>
        <strain evidence="5 6">YI</strain>
    </source>
</reference>
<dbReference type="GO" id="GO:0043565">
    <property type="term" value="F:sequence-specific DNA binding"/>
    <property type="evidence" value="ECO:0007669"/>
    <property type="project" value="InterPro"/>
</dbReference>
<evidence type="ECO:0000256" key="3">
    <source>
        <dbReference type="ARBA" id="ARBA00023163"/>
    </source>
</evidence>
<dbReference type="RefSeq" id="WP_096920793.1">
    <property type="nucleotide sequence ID" value="NZ_CP029487.1"/>
</dbReference>
<dbReference type="InterPro" id="IPR018771">
    <property type="entry name" value="PocR_dom"/>
</dbReference>
<dbReference type="KEGG" id="emt:CPZ25_002620"/>
<accession>A0A4P9C4R5</accession>
<keyword evidence="3" id="KW-0804">Transcription</keyword>
<dbReference type="InterPro" id="IPR020449">
    <property type="entry name" value="Tscrpt_reg_AraC-type_HTH"/>
</dbReference>
<dbReference type="EMBL" id="CP029487">
    <property type="protein sequence ID" value="QCT70254.1"/>
    <property type="molecule type" value="Genomic_DNA"/>
</dbReference>
<dbReference type="Pfam" id="PF12833">
    <property type="entry name" value="HTH_18"/>
    <property type="match status" value="1"/>
</dbReference>
<dbReference type="SMART" id="SM00342">
    <property type="entry name" value="HTH_ARAC"/>
    <property type="match status" value="1"/>
</dbReference>
<dbReference type="PANTHER" id="PTHR43280:SF2">
    <property type="entry name" value="HTH-TYPE TRANSCRIPTIONAL REGULATOR EXSA"/>
    <property type="match status" value="1"/>
</dbReference>
<dbReference type="InterPro" id="IPR018060">
    <property type="entry name" value="HTH_AraC"/>
</dbReference>
<dbReference type="GO" id="GO:0003700">
    <property type="term" value="F:DNA-binding transcription factor activity"/>
    <property type="evidence" value="ECO:0007669"/>
    <property type="project" value="InterPro"/>
</dbReference>
<dbReference type="AlphaFoldDB" id="A0A4P9C4R5"/>
<keyword evidence="1" id="KW-0805">Transcription regulation</keyword>
<dbReference type="PRINTS" id="PR00032">
    <property type="entry name" value="HTHARAC"/>
</dbReference>
<dbReference type="Pfam" id="PF10114">
    <property type="entry name" value="PocR"/>
    <property type="match status" value="1"/>
</dbReference>
<evidence type="ECO:0000256" key="1">
    <source>
        <dbReference type="ARBA" id="ARBA00023015"/>
    </source>
</evidence>
<sequence length="442" mass="49836">MKNSVGKESRNGPDTRAHLLQLVDKNLLVEILDAFTNVTGLTANIVDTAGRSIFSKADAQINCSFCQLIWKLEKQKGIQRCKGAYARAGKQAALFNEPYIFRCPGGLVEWAAPIIVDGEHLGSVICGQVLMWEPEEFFWIELEEMNRVLTDDFDPLFKAAKELQVVSGEKVQSAASLLSVMANYIVNAAWQSMQRKKELELQQTLLNDEIATRKSLEEKLNSQSLNYYIEKEKSLIGKIKLGGLDECRKIFKVMLADIFAEAGQNNLAVVRARVFELVVVVSRASVEAGVNSERPIGINAAFMQELGACYSTEAINTAALKVLERYFKEIQTNSKSKNRLAIEGIKGFIRNNYDRNLTLEEIADSVYLSPYYVSRIFKESQSITVMDYVTRVKLDEAKKMLGNTRYKIDEIAIRLGYSDASYFSKVFKKNEGMTPTQFRQSR</sequence>
<dbReference type="InterPro" id="IPR018062">
    <property type="entry name" value="HTH_AraC-typ_CS"/>
</dbReference>
<feature type="domain" description="HTH araC/xylS-type" evidence="4">
    <location>
        <begin position="343"/>
        <end position="441"/>
    </location>
</feature>
<name>A0A4P9C4R5_EUBML</name>
<dbReference type="Gene3D" id="1.10.10.60">
    <property type="entry name" value="Homeodomain-like"/>
    <property type="match status" value="2"/>
</dbReference>
<evidence type="ECO:0000256" key="2">
    <source>
        <dbReference type="ARBA" id="ARBA00023125"/>
    </source>
</evidence>